<gene>
    <name evidence="2" type="ORF">NCTC13492_04169</name>
    <name evidence="1" type="ORF">SAMN05421542_1358</name>
</gene>
<dbReference type="EMBL" id="UAWB01000014">
    <property type="protein sequence ID" value="SQB47090.1"/>
    <property type="molecule type" value="Genomic_DNA"/>
</dbReference>
<sequence length="47" mass="5337">MIEITNVPLKMKGIFTVENSVFAWVHNNCNIDARVIKSQGSIMIINF</sequence>
<evidence type="ECO:0000313" key="2">
    <source>
        <dbReference type="EMBL" id="SQB47090.1"/>
    </source>
</evidence>
<proteinExistence type="predicted"/>
<name>A0A2X2Z9G2_CHRJE</name>
<dbReference type="AlphaFoldDB" id="A0A2X2Z9G2"/>
<dbReference type="EMBL" id="FNEG01000002">
    <property type="protein sequence ID" value="SDI57619.1"/>
    <property type="molecule type" value="Genomic_DNA"/>
</dbReference>
<protein>
    <submittedName>
        <fullName evidence="2">Uncharacterized protein</fullName>
    </submittedName>
</protein>
<accession>A0A2X2Z9G2</accession>
<evidence type="ECO:0000313" key="1">
    <source>
        <dbReference type="EMBL" id="SDI57619.1"/>
    </source>
</evidence>
<dbReference type="Proteomes" id="UP000199426">
    <property type="component" value="Unassembled WGS sequence"/>
</dbReference>
<dbReference type="Proteomes" id="UP000251670">
    <property type="component" value="Unassembled WGS sequence"/>
</dbReference>
<reference evidence="1 3" key="1">
    <citation type="submission" date="2016-10" db="EMBL/GenBank/DDBJ databases">
        <authorList>
            <person name="Varghese N."/>
            <person name="Submissions S."/>
        </authorList>
    </citation>
    <scope>NUCLEOTIDE SEQUENCE [LARGE SCALE GENOMIC DNA]</scope>
    <source>
        <strain evidence="1 3">DSM 19299</strain>
    </source>
</reference>
<reference evidence="2 4" key="2">
    <citation type="submission" date="2018-06" db="EMBL/GenBank/DDBJ databases">
        <authorList>
            <consortium name="Pathogen Informatics"/>
            <person name="Doyle S."/>
        </authorList>
    </citation>
    <scope>NUCLEOTIDE SEQUENCE [LARGE SCALE GENOMIC DNA]</scope>
    <source>
        <strain evidence="2 4">NCTC13492</strain>
    </source>
</reference>
<evidence type="ECO:0000313" key="4">
    <source>
        <dbReference type="Proteomes" id="UP000251670"/>
    </source>
</evidence>
<keyword evidence="3" id="KW-1185">Reference proteome</keyword>
<dbReference type="STRING" id="445960.SAMN05421542_1358"/>
<organism evidence="2 4">
    <name type="scientific">Chryseobacterium jejuense</name>
    <dbReference type="NCBI Taxonomy" id="445960"/>
    <lineage>
        <taxon>Bacteria</taxon>
        <taxon>Pseudomonadati</taxon>
        <taxon>Bacteroidota</taxon>
        <taxon>Flavobacteriia</taxon>
        <taxon>Flavobacteriales</taxon>
        <taxon>Weeksellaceae</taxon>
        <taxon>Chryseobacterium group</taxon>
        <taxon>Chryseobacterium</taxon>
    </lineage>
</organism>
<evidence type="ECO:0000313" key="3">
    <source>
        <dbReference type="Proteomes" id="UP000199426"/>
    </source>
</evidence>